<dbReference type="PANTHER" id="PTHR43422:SF3">
    <property type="entry name" value="THIAMINE THIAZOLE SYNTHASE"/>
    <property type="match status" value="1"/>
</dbReference>
<dbReference type="GO" id="GO:0009229">
    <property type="term" value="P:thiamine diphosphate biosynthetic process"/>
    <property type="evidence" value="ECO:0007669"/>
    <property type="project" value="UniProtKB-UniRule"/>
</dbReference>
<organism evidence="7 8">
    <name type="scientific">Methanomicrobium antiquum</name>
    <dbReference type="NCBI Taxonomy" id="487686"/>
    <lineage>
        <taxon>Archaea</taxon>
        <taxon>Methanobacteriati</taxon>
        <taxon>Methanobacteriota</taxon>
        <taxon>Stenosarchaea group</taxon>
        <taxon>Methanomicrobia</taxon>
        <taxon>Methanomicrobiales</taxon>
        <taxon>Methanomicrobiaceae</taxon>
        <taxon>Methanomicrobium</taxon>
    </lineage>
</organism>
<reference evidence="7" key="1">
    <citation type="submission" date="2022-01" db="EMBL/GenBank/DDBJ databases">
        <title>Complete genome of Methanomicrobium antiquum DSM 21220.</title>
        <authorList>
            <person name="Chen S.-C."/>
            <person name="You Y.-T."/>
            <person name="Zhou Y.-Z."/>
            <person name="Lai M.-C."/>
        </authorList>
    </citation>
    <scope>NUCLEOTIDE SEQUENCE</scope>
    <source>
        <strain evidence="7">DSM 21220</strain>
    </source>
</reference>
<comment type="subunit">
    <text evidence="6">Homooctamer; tetramer of dimers.</text>
</comment>
<evidence type="ECO:0000256" key="2">
    <source>
        <dbReference type="ARBA" id="ARBA00022723"/>
    </source>
</evidence>
<feature type="binding site" description="in other chain" evidence="6">
    <location>
        <position position="60"/>
    </location>
    <ligand>
        <name>NAD(+)</name>
        <dbReference type="ChEBI" id="CHEBI:57540"/>
        <note>ligand shared between two adjacent protomers</note>
    </ligand>
</feature>
<dbReference type="Proteomes" id="UP001218895">
    <property type="component" value="Chromosome"/>
</dbReference>
<dbReference type="RefSeq" id="WP_278099939.1">
    <property type="nucleotide sequence ID" value="NZ_CP091092.1"/>
</dbReference>
<gene>
    <name evidence="6" type="primary">thi4</name>
    <name evidence="7" type="ORF">L1994_01520</name>
</gene>
<keyword evidence="4 6" id="KW-0408">Iron</keyword>
<dbReference type="GO" id="GO:0009228">
    <property type="term" value="P:thiamine biosynthetic process"/>
    <property type="evidence" value="ECO:0007669"/>
    <property type="project" value="UniProtKB-KW"/>
</dbReference>
<dbReference type="GO" id="GO:0052837">
    <property type="term" value="P:thiazole biosynthetic process"/>
    <property type="evidence" value="ECO:0007669"/>
    <property type="project" value="UniProtKB-UniRule"/>
</dbReference>
<dbReference type="HAMAP" id="MF_00304">
    <property type="entry name" value="Thi4"/>
    <property type="match status" value="1"/>
</dbReference>
<feature type="binding site" description="in other chain" evidence="6">
    <location>
        <position position="225"/>
    </location>
    <ligand>
        <name>NAD(+)</name>
        <dbReference type="ChEBI" id="CHEBI:57540"/>
        <note>ligand shared between two adjacent protomers</note>
    </ligand>
</feature>
<dbReference type="PANTHER" id="PTHR43422">
    <property type="entry name" value="THIAMINE THIAZOLE SYNTHASE"/>
    <property type="match status" value="1"/>
</dbReference>
<accession>A0AAF0FSG5</accession>
<evidence type="ECO:0000256" key="6">
    <source>
        <dbReference type="HAMAP-Rule" id="MF_00304"/>
    </source>
</evidence>
<evidence type="ECO:0000313" key="7">
    <source>
        <dbReference type="EMBL" id="WFN37101.1"/>
    </source>
</evidence>
<dbReference type="SUPFAM" id="SSF51905">
    <property type="entry name" value="FAD/NAD(P)-binding domain"/>
    <property type="match status" value="1"/>
</dbReference>
<keyword evidence="3 6" id="KW-0784">Thiamine biosynthesis</keyword>
<dbReference type="InterPro" id="IPR002922">
    <property type="entry name" value="Thi4_fam"/>
</dbReference>
<comment type="similarity">
    <text evidence="6">Belongs to the THI4 family.</text>
</comment>
<dbReference type="Gene3D" id="3.50.50.60">
    <property type="entry name" value="FAD/NAD(P)-binding domain"/>
    <property type="match status" value="1"/>
</dbReference>
<evidence type="ECO:0000256" key="4">
    <source>
        <dbReference type="ARBA" id="ARBA00023004"/>
    </source>
</evidence>
<proteinExistence type="inferred from homology"/>
<feature type="binding site" description="in other chain" evidence="6">
    <location>
        <position position="128"/>
    </location>
    <ligand>
        <name>NAD(+)</name>
        <dbReference type="ChEBI" id="CHEBI:57540"/>
        <note>ligand shared between two adjacent protomers</note>
    </ligand>
</feature>
<keyword evidence="8" id="KW-1185">Reference proteome</keyword>
<evidence type="ECO:0000256" key="5">
    <source>
        <dbReference type="ARBA" id="ARBA00023027"/>
    </source>
</evidence>
<keyword evidence="1 6" id="KW-0808">Transferase</keyword>
<dbReference type="GO" id="GO:0005506">
    <property type="term" value="F:iron ion binding"/>
    <property type="evidence" value="ECO:0007669"/>
    <property type="project" value="UniProtKB-UniRule"/>
</dbReference>
<feature type="binding site" evidence="6">
    <location>
        <begin position="154"/>
        <end position="156"/>
    </location>
    <ligand>
        <name>NAD(+)</name>
        <dbReference type="ChEBI" id="CHEBI:57540"/>
        <note>ligand shared between two adjacent protomers</note>
    </ligand>
</feature>
<dbReference type="GeneID" id="79949034"/>
<keyword evidence="2 6" id="KW-0479">Metal-binding</keyword>
<evidence type="ECO:0000313" key="8">
    <source>
        <dbReference type="Proteomes" id="UP001218895"/>
    </source>
</evidence>
<comment type="caution">
    <text evidence="6">Lacks conserved residue(s) required for the propagation of feature annotation.</text>
</comment>
<dbReference type="EC" id="2.4.2.59" evidence="6"/>
<feature type="binding site" description="in other chain" evidence="6">
    <location>
        <position position="33"/>
    </location>
    <ligand>
        <name>NAD(+)</name>
        <dbReference type="ChEBI" id="CHEBI:57540"/>
        <note>ligand shared between two adjacent protomers</note>
    </ligand>
</feature>
<sequence length="262" mass="27910">MELNTTKAITDSWFYRLRENLSIDVAIAGTGPSGLIAALRIAQAGFKVSMFESKLAPGGGMWGGAMLFSSVAIQTDAVRILDELEIKYQSYENNDYEGLVTCDSVLATSALIYHASKAGVVIHNGMSVEDVVFKNNQVAGVVVNWGSVVREGLHVDPLSVRSKIVVDATGHPCEIAETVANKNNIKLNTPSGKVLGERSMDADKGEAETVENTKEIFPGLYVCGMAANGVSGSPRMGPIFGGMLLSGEKAAKLIIEELNDKK</sequence>
<keyword evidence="7" id="KW-0328">Glycosyltransferase</keyword>
<comment type="pathway">
    <text evidence="6">Cofactor biosynthesis; thiamine diphosphate biosynthesis.</text>
</comment>
<comment type="function">
    <text evidence="6">Involved in the biosynthesis of the thiazole moiety of thiamine. Catalyzes the conversion of NAD and glycine to adenosine diphosphate 5-(2-hydroxyethyl)-4-methylthiazole-2-carboxylate (ADT), an adenylated thiazole intermediate, using free sulfide as a source of sulfur.</text>
</comment>
<dbReference type="InterPro" id="IPR022828">
    <property type="entry name" value="Thi4_prok"/>
</dbReference>
<feature type="binding site" evidence="6">
    <location>
        <position position="235"/>
    </location>
    <ligand>
        <name>glycine</name>
        <dbReference type="ChEBI" id="CHEBI:57305"/>
    </ligand>
</feature>
<comment type="cofactor">
    <cofactor evidence="6">
        <name>Fe(2+)</name>
        <dbReference type="ChEBI" id="CHEBI:29033"/>
    </cofactor>
</comment>
<dbReference type="KEGG" id="manq:L1994_01520"/>
<dbReference type="InterPro" id="IPR036188">
    <property type="entry name" value="FAD/NAD-bd_sf"/>
</dbReference>
<feature type="binding site" description="in other chain" evidence="6">
    <location>
        <position position="171"/>
    </location>
    <ligand>
        <name>Fe cation</name>
        <dbReference type="ChEBI" id="CHEBI:24875"/>
        <note>ligand shared between two adjacent protomers</note>
    </ligand>
</feature>
<dbReference type="Pfam" id="PF01946">
    <property type="entry name" value="Thi4"/>
    <property type="match status" value="1"/>
</dbReference>
<evidence type="ECO:0000256" key="1">
    <source>
        <dbReference type="ARBA" id="ARBA00022679"/>
    </source>
</evidence>
<name>A0AAF0FSG5_9EURY</name>
<feature type="binding site" evidence="6">
    <location>
        <position position="156"/>
    </location>
    <ligand>
        <name>Fe cation</name>
        <dbReference type="ChEBI" id="CHEBI:24875"/>
        <note>ligand shared between two adjacent protomers</note>
    </ligand>
</feature>
<keyword evidence="5 6" id="KW-0520">NAD</keyword>
<dbReference type="EMBL" id="CP091092">
    <property type="protein sequence ID" value="WFN37101.1"/>
    <property type="molecule type" value="Genomic_DNA"/>
</dbReference>
<dbReference type="NCBIfam" id="TIGR00292">
    <property type="entry name" value="sulfide-dependent adenosine diphosphate thiazole synthase"/>
    <property type="match status" value="1"/>
</dbReference>
<evidence type="ECO:0000256" key="3">
    <source>
        <dbReference type="ARBA" id="ARBA00022977"/>
    </source>
</evidence>
<dbReference type="AlphaFoldDB" id="A0AAF0FSG5"/>
<comment type="catalytic activity">
    <reaction evidence="6">
        <text>hydrogen sulfide + glycine + NAD(+) = ADP-5-ethyl-4-methylthiazole-2-carboxylate + nicotinamide + 3 H2O + H(+)</text>
        <dbReference type="Rhea" id="RHEA:55704"/>
        <dbReference type="ChEBI" id="CHEBI:15377"/>
        <dbReference type="ChEBI" id="CHEBI:15378"/>
        <dbReference type="ChEBI" id="CHEBI:17154"/>
        <dbReference type="ChEBI" id="CHEBI:29919"/>
        <dbReference type="ChEBI" id="CHEBI:57305"/>
        <dbReference type="ChEBI" id="CHEBI:57540"/>
        <dbReference type="ChEBI" id="CHEBI:139151"/>
        <dbReference type="EC" id="2.4.2.59"/>
    </reaction>
</comment>
<dbReference type="GO" id="GO:0016763">
    <property type="term" value="F:pentosyltransferase activity"/>
    <property type="evidence" value="ECO:0007669"/>
    <property type="project" value="UniProtKB-UniRule"/>
</dbReference>
<protein>
    <recommendedName>
        <fullName evidence="6">Thiamine thiazole synthase</fullName>
        <ecNumber evidence="6">2.4.2.59</ecNumber>
    </recommendedName>
</protein>